<evidence type="ECO:0000256" key="4">
    <source>
        <dbReference type="ARBA" id="ARBA00019474"/>
    </source>
</evidence>
<feature type="domain" description="GST N-terminal" evidence="19">
    <location>
        <begin position="117"/>
        <end position="192"/>
    </location>
</feature>
<dbReference type="Pfam" id="PF13417">
    <property type="entry name" value="GST_N_3"/>
    <property type="match status" value="1"/>
</dbReference>
<evidence type="ECO:0000256" key="12">
    <source>
        <dbReference type="ARBA" id="ARBA00023136"/>
    </source>
</evidence>
<dbReference type="InterPro" id="IPR040079">
    <property type="entry name" value="Glutathione_S-Trfase"/>
</dbReference>
<evidence type="ECO:0000256" key="16">
    <source>
        <dbReference type="ARBA" id="ARBA00023931"/>
    </source>
</evidence>
<evidence type="ECO:0000256" key="2">
    <source>
        <dbReference type="ARBA" id="ARBA00007409"/>
    </source>
</evidence>
<dbReference type="OrthoDB" id="423541at2759"/>
<evidence type="ECO:0000256" key="6">
    <source>
        <dbReference type="ARBA" id="ARBA00022516"/>
    </source>
</evidence>
<evidence type="ECO:0000256" key="10">
    <source>
        <dbReference type="ARBA" id="ARBA00022989"/>
    </source>
</evidence>
<dbReference type="UniPathway" id="UPA00662"/>
<keyword evidence="9" id="KW-0276">Fatty acid metabolism</keyword>
<dbReference type="GO" id="GO:0012505">
    <property type="term" value="C:endomembrane system"/>
    <property type="evidence" value="ECO:0007669"/>
    <property type="project" value="UniProtKB-SubCell"/>
</dbReference>
<dbReference type="GO" id="GO:0005739">
    <property type="term" value="C:mitochondrion"/>
    <property type="evidence" value="ECO:0007669"/>
    <property type="project" value="TreeGrafter"/>
</dbReference>
<accession>A0A5B8MFQ5</accession>
<keyword evidence="8" id="KW-0812">Transmembrane</keyword>
<protein>
    <recommendedName>
        <fullName evidence="4">Prostaglandin E synthase 2</fullName>
        <ecNumber evidence="3">5.3.99.3</ecNumber>
    </recommendedName>
    <alternativeName>
        <fullName evidence="17">Microsomal prostaglandin E synthase 2</fullName>
    </alternativeName>
</protein>
<keyword evidence="14" id="KW-0413">Isomerase</keyword>
<keyword evidence="7" id="KW-0643">Prostaglandin biosynthesis</keyword>
<evidence type="ECO:0000313" key="20">
    <source>
        <dbReference type="EMBL" id="QDZ19498.1"/>
    </source>
</evidence>
<dbReference type="EMBL" id="CP031036">
    <property type="protein sequence ID" value="QDZ19498.1"/>
    <property type="molecule type" value="Genomic_DNA"/>
</dbReference>
<dbReference type="PANTHER" id="PTHR12782">
    <property type="entry name" value="MICROSOMAL PROSTAGLANDIN E SYNTHASE-2"/>
    <property type="match status" value="1"/>
</dbReference>
<dbReference type="PANTHER" id="PTHR12782:SF5">
    <property type="entry name" value="PROSTAGLANDIN E SYNTHASE 2"/>
    <property type="match status" value="1"/>
</dbReference>
<dbReference type="GO" id="GO:0016740">
    <property type="term" value="F:transferase activity"/>
    <property type="evidence" value="ECO:0007669"/>
    <property type="project" value="UniProtKB-KW"/>
</dbReference>
<evidence type="ECO:0000256" key="5">
    <source>
        <dbReference type="ARBA" id="ARBA00022501"/>
    </source>
</evidence>
<keyword evidence="6" id="KW-0444">Lipid biosynthesis</keyword>
<evidence type="ECO:0000256" key="15">
    <source>
        <dbReference type="ARBA" id="ARBA00023930"/>
    </source>
</evidence>
<dbReference type="SUPFAM" id="SSF47616">
    <property type="entry name" value="GST C-terminal domain-like"/>
    <property type="match status" value="1"/>
</dbReference>
<keyword evidence="12" id="KW-0472">Membrane</keyword>
<evidence type="ECO:0000256" key="13">
    <source>
        <dbReference type="ARBA" id="ARBA00023160"/>
    </source>
</evidence>
<reference evidence="20 21" key="1">
    <citation type="submission" date="2018-07" db="EMBL/GenBank/DDBJ databases">
        <title>The complete nuclear genome of the prasinophyte Chloropicon primus (CCMP1205).</title>
        <authorList>
            <person name="Pombert J.-F."/>
            <person name="Otis C."/>
            <person name="Turmel M."/>
            <person name="Lemieux C."/>
        </authorList>
    </citation>
    <scope>NUCLEOTIDE SEQUENCE [LARGE SCALE GENOMIC DNA]</scope>
    <source>
        <strain evidence="20 21">CCMP1205</strain>
    </source>
</reference>
<dbReference type="Proteomes" id="UP000316726">
    <property type="component" value="Chromosome 3"/>
</dbReference>
<keyword evidence="20" id="KW-0808">Transferase</keyword>
<dbReference type="Gene3D" id="1.20.1050.10">
    <property type="match status" value="1"/>
</dbReference>
<dbReference type="AlphaFoldDB" id="A0A5B8MFQ5"/>
<dbReference type="EC" id="5.3.99.3" evidence="3"/>
<evidence type="ECO:0000256" key="14">
    <source>
        <dbReference type="ARBA" id="ARBA00023235"/>
    </source>
</evidence>
<evidence type="ECO:0000256" key="9">
    <source>
        <dbReference type="ARBA" id="ARBA00022832"/>
    </source>
</evidence>
<evidence type="ECO:0000313" key="21">
    <source>
        <dbReference type="Proteomes" id="UP000316726"/>
    </source>
</evidence>
<organism evidence="20 21">
    <name type="scientific">Chloropicon primus</name>
    <dbReference type="NCBI Taxonomy" id="1764295"/>
    <lineage>
        <taxon>Eukaryota</taxon>
        <taxon>Viridiplantae</taxon>
        <taxon>Chlorophyta</taxon>
        <taxon>Chloropicophyceae</taxon>
        <taxon>Chloropicales</taxon>
        <taxon>Chloropicaceae</taxon>
        <taxon>Chloropicon</taxon>
    </lineage>
</organism>
<evidence type="ECO:0000256" key="11">
    <source>
        <dbReference type="ARBA" id="ARBA00023098"/>
    </source>
</evidence>
<dbReference type="SFLD" id="SFLDG01203">
    <property type="entry name" value="Prostaglandin_E_synthase_like1"/>
    <property type="match status" value="1"/>
</dbReference>
<sequence length="363" mass="40088">MRGVWTKAVKLFHASSRHGIRVTHNLPALGTVQGKTTTWTLETLTTSLERKEGAWTGFAAAGKGKGSTGVGRGAKGLSSLVLAAAGAQYAAVQAETEDVVPAEPVLQEIPAEPIVVYQYEVCPFCNKLRAFLDYHNIPYKVVEVNPLTKAEIKGMKKNDGKLKVPIVGLEGREKVASEQIVDSDNIIDEFQRLLGGDSKKSWFGGGKSKAEEEDVARWRTWVNERFVHILTVNIYRSVEESFETFDYISDQGNFGFFAREAARYGGAGIMYVVSKNIKKKRDLPGEERAHLYEAAKLWMDGMNGMDFHGGKKPDLADLSVYGVIRAVEGFQSFKDMLANTNIGPWYFRVKEAIGTSARTNPVV</sequence>
<comment type="similarity">
    <text evidence="2">Belongs to the GST superfamily.</text>
</comment>
<keyword evidence="21" id="KW-1185">Reference proteome</keyword>
<evidence type="ECO:0000256" key="3">
    <source>
        <dbReference type="ARBA" id="ARBA00012203"/>
    </source>
</evidence>
<dbReference type="PROSITE" id="PS51354">
    <property type="entry name" value="GLUTAREDOXIN_2"/>
    <property type="match status" value="1"/>
</dbReference>
<dbReference type="InterPro" id="IPR036282">
    <property type="entry name" value="Glutathione-S-Trfase_C_sf"/>
</dbReference>
<keyword evidence="11" id="KW-0443">Lipid metabolism</keyword>
<dbReference type="SFLD" id="SFLDG01182">
    <property type="entry name" value="Prostaglandin_E_synthase_like"/>
    <property type="match status" value="1"/>
</dbReference>
<evidence type="ECO:0000256" key="7">
    <source>
        <dbReference type="ARBA" id="ARBA00022585"/>
    </source>
</evidence>
<evidence type="ECO:0000256" key="17">
    <source>
        <dbReference type="ARBA" id="ARBA00031041"/>
    </source>
</evidence>
<keyword evidence="13" id="KW-0275">Fatty acid biosynthesis</keyword>
<dbReference type="GO" id="GO:0050220">
    <property type="term" value="F:prostaglandin-E synthase activity"/>
    <property type="evidence" value="ECO:0007669"/>
    <property type="project" value="UniProtKB-EC"/>
</dbReference>
<evidence type="ECO:0000259" key="19">
    <source>
        <dbReference type="Pfam" id="PF13417"/>
    </source>
</evidence>
<dbReference type="InterPro" id="IPR004045">
    <property type="entry name" value="Glutathione_S-Trfase_N"/>
</dbReference>
<dbReference type="SFLD" id="SFLDS00019">
    <property type="entry name" value="Glutathione_Transferase_(cytos"/>
    <property type="match status" value="1"/>
</dbReference>
<comment type="subcellular location">
    <subcellularLocation>
        <location evidence="18">Endomembrane system</location>
        <topology evidence="18">Single-pass membrane protein</topology>
    </subcellularLocation>
</comment>
<evidence type="ECO:0000256" key="1">
    <source>
        <dbReference type="ARBA" id="ARBA00004702"/>
    </source>
</evidence>
<dbReference type="Gene3D" id="3.40.30.10">
    <property type="entry name" value="Glutaredoxin"/>
    <property type="match status" value="1"/>
</dbReference>
<dbReference type="InterPro" id="IPR034335">
    <property type="entry name" value="PGES2_C"/>
</dbReference>
<evidence type="ECO:0000256" key="8">
    <source>
        <dbReference type="ARBA" id="ARBA00022692"/>
    </source>
</evidence>
<comment type="catalytic activity">
    <reaction evidence="15">
        <text>prostaglandin H2 = (12S)-hydroxy-(5Z,8E,10E)-heptadecatrienoate + malonaldehyde</text>
        <dbReference type="Rhea" id="RHEA:48644"/>
        <dbReference type="ChEBI" id="CHEBI:57405"/>
        <dbReference type="ChEBI" id="CHEBI:90694"/>
        <dbReference type="ChEBI" id="CHEBI:566274"/>
    </reaction>
    <physiologicalReaction direction="left-to-right" evidence="15">
        <dbReference type="Rhea" id="RHEA:48645"/>
    </physiologicalReaction>
</comment>
<dbReference type="GO" id="GO:0001516">
    <property type="term" value="P:prostaglandin biosynthetic process"/>
    <property type="evidence" value="ECO:0007669"/>
    <property type="project" value="UniProtKB-UniPathway"/>
</dbReference>
<dbReference type="InterPro" id="IPR034334">
    <property type="entry name" value="PGES2"/>
</dbReference>
<dbReference type="SUPFAM" id="SSF52833">
    <property type="entry name" value="Thioredoxin-like"/>
    <property type="match status" value="1"/>
</dbReference>
<gene>
    <name evidence="20" type="ORF">A3770_03p20160</name>
</gene>
<keyword evidence="10" id="KW-1133">Transmembrane helix</keyword>
<proteinExistence type="inferred from homology"/>
<dbReference type="STRING" id="1764295.A0A5B8MFQ5"/>
<comment type="catalytic activity">
    <reaction evidence="16">
        <text>prostaglandin H2 = prostaglandin E2</text>
        <dbReference type="Rhea" id="RHEA:12893"/>
        <dbReference type="ChEBI" id="CHEBI:57405"/>
        <dbReference type="ChEBI" id="CHEBI:606564"/>
        <dbReference type="EC" id="5.3.99.3"/>
    </reaction>
    <physiologicalReaction direction="left-to-right" evidence="16">
        <dbReference type="Rhea" id="RHEA:12894"/>
    </physiologicalReaction>
</comment>
<comment type="pathway">
    <text evidence="1">Lipid metabolism; prostaglandin biosynthesis.</text>
</comment>
<name>A0A5B8MFQ5_9CHLO</name>
<dbReference type="InterPro" id="IPR036249">
    <property type="entry name" value="Thioredoxin-like_sf"/>
</dbReference>
<keyword evidence="5" id="KW-0644">Prostaglandin metabolism</keyword>
<evidence type="ECO:0000256" key="18">
    <source>
        <dbReference type="ARBA" id="ARBA00037847"/>
    </source>
</evidence>
<dbReference type="CDD" id="cd03197">
    <property type="entry name" value="GST_C_mPGES2"/>
    <property type="match status" value="1"/>
</dbReference>